<comment type="caution">
    <text evidence="1">The sequence shown here is derived from an EMBL/GenBank/DDBJ whole genome shotgun (WGS) entry which is preliminary data.</text>
</comment>
<reference evidence="1" key="1">
    <citation type="journal article" date="2014" name="Front. Microbiol.">
        <title>High frequency of phylogenetically diverse reductive dehalogenase-homologous genes in deep subseafloor sedimentary metagenomes.</title>
        <authorList>
            <person name="Kawai M."/>
            <person name="Futagami T."/>
            <person name="Toyoda A."/>
            <person name="Takaki Y."/>
            <person name="Nishi S."/>
            <person name="Hori S."/>
            <person name="Arai W."/>
            <person name="Tsubouchi T."/>
            <person name="Morono Y."/>
            <person name="Uchiyama I."/>
            <person name="Ito T."/>
            <person name="Fujiyama A."/>
            <person name="Inagaki F."/>
            <person name="Takami H."/>
        </authorList>
    </citation>
    <scope>NUCLEOTIDE SEQUENCE</scope>
    <source>
        <strain evidence="1">Expedition CK06-06</strain>
    </source>
</reference>
<proteinExistence type="predicted"/>
<organism evidence="1">
    <name type="scientific">marine sediment metagenome</name>
    <dbReference type="NCBI Taxonomy" id="412755"/>
    <lineage>
        <taxon>unclassified sequences</taxon>
        <taxon>metagenomes</taxon>
        <taxon>ecological metagenomes</taxon>
    </lineage>
</organism>
<name>X1EGU6_9ZZZZ</name>
<accession>X1EGU6</accession>
<gene>
    <name evidence="1" type="ORF">S01H4_64153</name>
</gene>
<evidence type="ECO:0000313" key="1">
    <source>
        <dbReference type="EMBL" id="GAH07873.1"/>
    </source>
</evidence>
<protein>
    <submittedName>
        <fullName evidence="1">Uncharacterized protein</fullName>
    </submittedName>
</protein>
<sequence length="52" mass="6036">MDVILRSLDNELTRRGPFNVGVFDLPNDSDDIKVLNRVLIILEREKAQKKKL</sequence>
<dbReference type="EMBL" id="BART01038817">
    <property type="protein sequence ID" value="GAH07873.1"/>
    <property type="molecule type" value="Genomic_DNA"/>
</dbReference>
<dbReference type="AlphaFoldDB" id="X1EGU6"/>